<dbReference type="InterPro" id="IPR048310">
    <property type="entry name" value="GxGYxYP_N_2nd"/>
</dbReference>
<dbReference type="Proteomes" id="UP000198855">
    <property type="component" value="Unassembled WGS sequence"/>
</dbReference>
<feature type="domain" description="GxGYxYP putative glycoside hydrolase second N-terminal" evidence="2">
    <location>
        <begin position="256"/>
        <end position="327"/>
    </location>
</feature>
<proteinExistence type="predicted"/>
<evidence type="ECO:0000259" key="1">
    <source>
        <dbReference type="Pfam" id="PF14323"/>
    </source>
</evidence>
<protein>
    <submittedName>
        <fullName evidence="4">GxGYxY sequence motif-containing protein</fullName>
    </submittedName>
</protein>
<gene>
    <name evidence="4" type="ORF">SAMN05216378_2716</name>
</gene>
<dbReference type="Pfam" id="PF20958">
    <property type="entry name" value="GxGYxYP_N_3rd"/>
    <property type="match status" value="1"/>
</dbReference>
<accession>A0A1I1YMR7</accession>
<dbReference type="Pfam" id="PF20957">
    <property type="entry name" value="GxGYxYP_N_2nd"/>
    <property type="match status" value="1"/>
</dbReference>
<organism evidence="4 5">
    <name type="scientific">Paenibacillus catalpae</name>
    <dbReference type="NCBI Taxonomy" id="1045775"/>
    <lineage>
        <taxon>Bacteria</taxon>
        <taxon>Bacillati</taxon>
        <taxon>Bacillota</taxon>
        <taxon>Bacilli</taxon>
        <taxon>Bacillales</taxon>
        <taxon>Paenibacillaceae</taxon>
        <taxon>Paenibacillus</taxon>
    </lineage>
</organism>
<keyword evidence="5" id="KW-1185">Reference proteome</keyword>
<evidence type="ECO:0000259" key="2">
    <source>
        <dbReference type="Pfam" id="PF20957"/>
    </source>
</evidence>
<sequence>MKRKMVWISLAVIIVAAVSSYLAWPEKEAGGVSWPDKQALPSFQTPADTLDLIYTTDYYYYQAEDAGFGHDTGKADGDGWTAEAGTDAGNKAMLKVEGRTEIPAGPIKAVFNMQVDSFADEDGVVAALEISDQTADKVLASMEIRNWDFTLPNALQTFELEFEGPGEGHELAFRVMWTGKSTLKLFDAGVFWPQRKDENLLFTSLKGVVNKKQPRIYSYTDNVRGSTGTSWLDAIGMKYTEVKDNWELLDKYRSEVKGLVVYDDEQPDTINLATTIAGLKGGLVVPPSLVDKLTGAPYKLPILEDLRGKFQSKLEVYSYLHDQYWKQTTHKAIIGLDPALQSYLRDYAMGIDAAVVWLNPANADEDALLDTFLKDMPYGTGLYLGWWPDEGMGVKKTSDYGLATVASDYSSNLSVFSGTSRAIVKPQAPEKPALENKVYVSFILSDGDNLQYMEHFFKKVWDSPNRGEVPLGWTVSPLMLDTMPGILDYLYQSATPNDAFLSGPSGVGYTYPNFWENEEGLDQFIKRTDDYMKRSGLNVLTVWNYVKGEIKPEVGEKLAEHAPSLLGFTSQFGTGTIGVYGNSLPGQELNVAYGSAESDLTNGIADGLKRWDGKSPAFVSIQANPWQVNYQNFVNAMNLYKDNKDVVFVRPDAYFQLMRESKGLPVNP</sequence>
<reference evidence="5" key="1">
    <citation type="submission" date="2016-10" db="EMBL/GenBank/DDBJ databases">
        <authorList>
            <person name="Varghese N."/>
            <person name="Submissions S."/>
        </authorList>
    </citation>
    <scope>NUCLEOTIDE SEQUENCE [LARGE SCALE GENOMIC DNA]</scope>
    <source>
        <strain evidence="5">CGMCC 1.10784</strain>
    </source>
</reference>
<dbReference type="InterPro" id="IPR038410">
    <property type="entry name" value="GxGYxYP_C_sf"/>
</dbReference>
<dbReference type="InterPro" id="IPR048309">
    <property type="entry name" value="GxGYxYP_N_3rd"/>
</dbReference>
<dbReference type="Gene3D" id="3.20.20.490">
    <property type="entry name" value="GxGYxYP glycoside hydrolase, C-terminal domain"/>
    <property type="match status" value="1"/>
</dbReference>
<dbReference type="PANTHER" id="PTHR37321:SF1">
    <property type="entry name" value="EXPORTED PROTEIN"/>
    <property type="match status" value="1"/>
</dbReference>
<evidence type="ECO:0000313" key="5">
    <source>
        <dbReference type="Proteomes" id="UP000198855"/>
    </source>
</evidence>
<dbReference type="STRING" id="1045775.SAMN05216378_2716"/>
<name>A0A1I1YMR7_9BACL</name>
<dbReference type="PANTHER" id="PTHR37321">
    <property type="entry name" value="EXPORTED PROTEIN-RELATED"/>
    <property type="match status" value="1"/>
</dbReference>
<dbReference type="AlphaFoldDB" id="A0A1I1YMR7"/>
<feature type="domain" description="GxGYxYP putative glycoside hydrolase third N-terminal" evidence="3">
    <location>
        <begin position="330"/>
        <end position="417"/>
    </location>
</feature>
<dbReference type="InterPro" id="IPR025832">
    <property type="entry name" value="GxGYxYP_C"/>
</dbReference>
<evidence type="ECO:0000313" key="4">
    <source>
        <dbReference type="EMBL" id="SFE20709.1"/>
    </source>
</evidence>
<feature type="domain" description="GxGYxYP putative glycoside hydrolase C-terminal" evidence="1">
    <location>
        <begin position="436"/>
        <end position="659"/>
    </location>
</feature>
<evidence type="ECO:0000259" key="3">
    <source>
        <dbReference type="Pfam" id="PF20958"/>
    </source>
</evidence>
<dbReference type="EMBL" id="FOMT01000002">
    <property type="protein sequence ID" value="SFE20709.1"/>
    <property type="molecule type" value="Genomic_DNA"/>
</dbReference>
<dbReference type="RefSeq" id="WP_175532844.1">
    <property type="nucleotide sequence ID" value="NZ_FOMT01000002.1"/>
</dbReference>
<dbReference type="Pfam" id="PF14323">
    <property type="entry name" value="GxGYxYP_C"/>
    <property type="match status" value="1"/>
</dbReference>